<protein>
    <submittedName>
        <fullName evidence="2">Uncharacterized protein</fullName>
    </submittedName>
</protein>
<reference evidence="2" key="1">
    <citation type="submission" date="2019-08" db="EMBL/GenBank/DDBJ databases">
        <authorList>
            <person name="Kucharzyk K."/>
            <person name="Murdoch R.W."/>
            <person name="Higgins S."/>
            <person name="Loffler F."/>
        </authorList>
    </citation>
    <scope>NUCLEOTIDE SEQUENCE</scope>
</reference>
<dbReference type="AlphaFoldDB" id="A0A644ZPV7"/>
<dbReference type="EMBL" id="VSSQ01008725">
    <property type="protein sequence ID" value="MPM39664.1"/>
    <property type="molecule type" value="Genomic_DNA"/>
</dbReference>
<comment type="caution">
    <text evidence="2">The sequence shown here is derived from an EMBL/GenBank/DDBJ whole genome shotgun (WGS) entry which is preliminary data.</text>
</comment>
<accession>A0A644ZPV7</accession>
<proteinExistence type="predicted"/>
<organism evidence="2">
    <name type="scientific">bioreactor metagenome</name>
    <dbReference type="NCBI Taxonomy" id="1076179"/>
    <lineage>
        <taxon>unclassified sequences</taxon>
        <taxon>metagenomes</taxon>
        <taxon>ecological metagenomes</taxon>
    </lineage>
</organism>
<evidence type="ECO:0000313" key="2">
    <source>
        <dbReference type="EMBL" id="MPM39664.1"/>
    </source>
</evidence>
<feature type="region of interest" description="Disordered" evidence="1">
    <location>
        <begin position="1"/>
        <end position="32"/>
    </location>
</feature>
<gene>
    <name evidence="2" type="ORF">SDC9_86298</name>
</gene>
<evidence type="ECO:0000256" key="1">
    <source>
        <dbReference type="SAM" id="MobiDB-lite"/>
    </source>
</evidence>
<name>A0A644ZPV7_9ZZZZ</name>
<sequence>MLLPDSRISVPPFSSSTPPATLPDTAITPPEERSAPLLRLRATFEGTVIEPPPRSMTVPLVKLMVIVSLVDEASAMAAASSVKFVTVTVVAGVPANDSPISSAAISSAAAARGKFL</sequence>